<accession>A0A7H0EQ80</accession>
<dbReference type="Pfam" id="PF18668">
    <property type="entry name" value="Tail_spike_N"/>
    <property type="match status" value="1"/>
</dbReference>
<feature type="domain" description="Tail spike TSP1/Gp66 N-terminal" evidence="1">
    <location>
        <begin position="60"/>
        <end position="116"/>
    </location>
</feature>
<organism evidence="2 3">
    <name type="scientific">Klebsiella variicola</name>
    <dbReference type="NCBI Taxonomy" id="244366"/>
    <lineage>
        <taxon>Bacteria</taxon>
        <taxon>Pseudomonadati</taxon>
        <taxon>Pseudomonadota</taxon>
        <taxon>Gammaproteobacteria</taxon>
        <taxon>Enterobacterales</taxon>
        <taxon>Enterobacteriaceae</taxon>
        <taxon>Klebsiella/Raoultella group</taxon>
        <taxon>Klebsiella</taxon>
        <taxon>Klebsiella pneumoniae complex</taxon>
    </lineage>
</organism>
<dbReference type="AlphaFoldDB" id="A0A7H0EQ80"/>
<proteinExistence type="predicted"/>
<gene>
    <name evidence="2" type="ORF">IAP99_06180</name>
</gene>
<dbReference type="RefSeq" id="WP_187726349.1">
    <property type="nucleotide sequence ID" value="NZ_CP060807.1"/>
</dbReference>
<evidence type="ECO:0000313" key="3">
    <source>
        <dbReference type="Proteomes" id="UP000516181"/>
    </source>
</evidence>
<dbReference type="Proteomes" id="UP000516181">
    <property type="component" value="Chromosome"/>
</dbReference>
<sequence length="792" mass="86640">MTNFIESPSWEDKIGIIERGERVSGGQDGVANRPLKALANRTQFLKERQENTLAEMEGKVTAVYTFTEGATLESPRDEILYDNYRLVWTGDFPKEVPPGSTPLTSGGIGAGKWAYTSDAAIRKELLKYDGFKNFGRCPSVEELRKVEPSYAGQAIMLERLAPGAPTVNAILNYDLDDTTSPDDGLSVFVTAGGARWKTDISQGYDLRLAGVNIDGTGFSRAYKKIRDTIIAKVVAAGRVNNIMRVIRVVPVNFIREFKIEESIDVPSFISSDFIGSPFLEAGELNEDFAFRIANHPFSQLTKSMFQAETSWAGAVSKFLNQAIGNRPILCSDGGRVTLRGPGYRPDGAGAPTLVSAGLVLGNEIPTEMDVRELTVTDLNITGFHTSHRWGTYYTFMCGFRDCNFSRCWNGVEVPESFYNFGEDMHYENCTFGNMAHYGLWIKGGGAFSLTNVRLDFIGSDGIHFGPLSPCIVTYISGNIEGVQGQTVAKDTPQSYSKSTVHFGKAVRRDTRRTIAGLSAEYYGITQEYGCPPSVYGQMLVVVDESYCQSRQGKKPNTAYPTLAGHPGNTGVHITNPRSIDGMTPWPNSYSPACSNRINRTIEFTDLSTGDVGGDLLSTDYAYAALKTGNATCRYGTKADATDDGYMPFIITLTDPSEVVQLFCTNEAKAESGLQPLWGSGSIRIADAQGNVMVSMLMASYLRNSIRAVLDTTTNLISASSTPIRRAIAESAAINMTEQRKGTLITSADYQAIIPQSVTGHWQGNDFIQAGIKFTGFVGTIYFKLPIWWFVKG</sequence>
<protein>
    <recommendedName>
        <fullName evidence="1">Tail spike TSP1/Gp66 N-terminal domain-containing protein</fullName>
    </recommendedName>
</protein>
<dbReference type="InterPro" id="IPR040775">
    <property type="entry name" value="Tail_spike_N"/>
</dbReference>
<name>A0A7H0EQ80_KLEVA</name>
<dbReference type="EMBL" id="CP060807">
    <property type="protein sequence ID" value="QNP25946.1"/>
    <property type="molecule type" value="Genomic_DNA"/>
</dbReference>
<reference evidence="2 3" key="1">
    <citation type="submission" date="2020-08" db="EMBL/GenBank/DDBJ databases">
        <title>Complete genome sequence of Klebsiella pneumoniae KP2757.</title>
        <authorList>
            <person name="Zhang X."/>
        </authorList>
    </citation>
    <scope>NUCLEOTIDE SEQUENCE [LARGE SCALE GENOMIC DNA]</scope>
    <source>
        <strain evidence="2 3">KP2757</strain>
    </source>
</reference>
<dbReference type="InterPro" id="IPR012334">
    <property type="entry name" value="Pectin_lyas_fold"/>
</dbReference>
<evidence type="ECO:0000313" key="2">
    <source>
        <dbReference type="EMBL" id="QNP25946.1"/>
    </source>
</evidence>
<evidence type="ECO:0000259" key="1">
    <source>
        <dbReference type="Pfam" id="PF18668"/>
    </source>
</evidence>
<dbReference type="Gene3D" id="2.10.10.80">
    <property type="match status" value="1"/>
</dbReference>
<dbReference type="Gene3D" id="2.160.20.10">
    <property type="entry name" value="Single-stranded right-handed beta-helix, Pectin lyase-like"/>
    <property type="match status" value="1"/>
</dbReference>